<feature type="compositionally biased region" description="Polar residues" evidence="2">
    <location>
        <begin position="487"/>
        <end position="502"/>
    </location>
</feature>
<protein>
    <submittedName>
        <fullName evidence="5">Sorting nexin-29</fullName>
    </submittedName>
</protein>
<gene>
    <name evidence="5" type="ORF">P5673_005934</name>
</gene>
<dbReference type="PROSITE" id="PS50826">
    <property type="entry name" value="RUN"/>
    <property type="match status" value="1"/>
</dbReference>
<dbReference type="Pfam" id="PF02759">
    <property type="entry name" value="RUN"/>
    <property type="match status" value="1"/>
</dbReference>
<dbReference type="InterPro" id="IPR037213">
    <property type="entry name" value="Run_dom_sf"/>
</dbReference>
<dbReference type="GO" id="GO:0035091">
    <property type="term" value="F:phosphatidylinositol binding"/>
    <property type="evidence" value="ECO:0007669"/>
    <property type="project" value="InterPro"/>
</dbReference>
<dbReference type="CDD" id="cd07277">
    <property type="entry name" value="PX_RUN"/>
    <property type="match status" value="1"/>
</dbReference>
<feature type="region of interest" description="Disordered" evidence="2">
    <location>
        <begin position="244"/>
        <end position="267"/>
    </location>
</feature>
<dbReference type="InterPro" id="IPR036871">
    <property type="entry name" value="PX_dom_sf"/>
</dbReference>
<dbReference type="InterPro" id="IPR001683">
    <property type="entry name" value="PX_dom"/>
</dbReference>
<dbReference type="Gene3D" id="1.20.58.900">
    <property type="match status" value="1"/>
</dbReference>
<dbReference type="InterPro" id="IPR047329">
    <property type="entry name" value="RUN_SNX29"/>
</dbReference>
<dbReference type="SMART" id="SM00593">
    <property type="entry name" value="RUN"/>
    <property type="match status" value="1"/>
</dbReference>
<feature type="coiled-coil region" evidence="1">
    <location>
        <begin position="710"/>
        <end position="790"/>
    </location>
</feature>
<dbReference type="AlphaFoldDB" id="A0AAD9QX45"/>
<accession>A0AAD9QX45</accession>
<dbReference type="PANTHER" id="PTHR47194:SF3">
    <property type="entry name" value="SORTING NEXIN 29"/>
    <property type="match status" value="1"/>
</dbReference>
<sequence>MEGSQQNTENERQHLLDRLLDAVKQCQLRFGGKTELASDGDSRQVGQVAGIVKLDCESGFWSFVKVHLGKLEEERFLSLQKATSDAGRGRAWLRSSLNERSLEKYFHHMLGNRTVISQFYEKEAFLMNDELASMLPMIAAGLSSILFALTVDSDELNIVRPQPPPLAISKDVFSGLLPSFPTKPVSEPAPVYSASLIADHSKQEKKKKKRKKKLSAAIVCIEEDGSCQDSHLGDSSMLEARNIGSDQSKSSNLERTLPSYPSKNTKVPEEMTGKTALADGQEIVCTELAKSVSLPDNPGLLGNDSDVHETKNKNVVFDFQDFLENVTVENDTLDVREEMSEKSESPFLALEPESNALRNGGEQLPTVEDTSNFVIEGPALFHGKSDEDGKDMSSLFPLQNEKQTSSTSFALNEAETLNQGSYKGNEKDFLHTQLHLRNEDFDTNCPNSLATQNPMDCKEGTALTKQNSDECNDVDVNGNKEEDSNFSFAQTQADSSHENFQPTGDHYRGNESHISSSPSAQDHQSNFDSTSGDKLEIERTVENVDIYENASNKFNNNFNSVKFRTITSRVSSGSDNDVETMFLMDNGECLLPVSQENLILQARSESPGNHAWDVSTDKDRDSLSSADHSWSYVDDTEDVIEQKDDHNSVLSGSSVAMASDTSTAAALAACSDAQRGMDSINSGGFICMQETMRGQSVNENISKKSDGMSLGELKQAIVSMMLKKDEIEEQNRGLRNQLDEERLKSQMLGAKSEQLQNELAKQENLNAAKIESLSRENELLKHQLKKYVGAVQALRTNMQSRSPDTVEVLSGIRQDEILPSLPPEKSSEQAKLSEEVEEYKRKLIQVADLHGELLEFNDRLQKQLNYCQYKVRRLREELVHLRGPLPEDVEGPEDEEAILSDFDPVVMSVGTRPLVNVWVPSVFLRGRSSNVHHVYQVYVRIKDDEWNVYRRYSQFFDVHKSLRRKFPVVETFKFPPKKRLGNKDSLFVEDRRRLLQDYLRRVVNLFVTTDQELRENTTKAVLLQIFPFFAEPFPPEKAKNEMASRRKRSLNYTGL</sequence>
<feature type="domain" description="RUN" evidence="4">
    <location>
        <begin position="7"/>
        <end position="154"/>
    </location>
</feature>
<dbReference type="CDD" id="cd17689">
    <property type="entry name" value="RUN_SNX29"/>
    <property type="match status" value="1"/>
</dbReference>
<evidence type="ECO:0000259" key="3">
    <source>
        <dbReference type="PROSITE" id="PS50195"/>
    </source>
</evidence>
<organism evidence="5 6">
    <name type="scientific">Acropora cervicornis</name>
    <name type="common">Staghorn coral</name>
    <dbReference type="NCBI Taxonomy" id="6130"/>
    <lineage>
        <taxon>Eukaryota</taxon>
        <taxon>Metazoa</taxon>
        <taxon>Cnidaria</taxon>
        <taxon>Anthozoa</taxon>
        <taxon>Hexacorallia</taxon>
        <taxon>Scleractinia</taxon>
        <taxon>Astrocoeniina</taxon>
        <taxon>Acroporidae</taxon>
        <taxon>Acropora</taxon>
    </lineage>
</organism>
<proteinExistence type="predicted"/>
<name>A0AAD9QX45_ACRCE</name>
<evidence type="ECO:0000313" key="6">
    <source>
        <dbReference type="Proteomes" id="UP001249851"/>
    </source>
</evidence>
<evidence type="ECO:0000313" key="5">
    <source>
        <dbReference type="EMBL" id="KAK2569051.1"/>
    </source>
</evidence>
<dbReference type="SMART" id="SM00312">
    <property type="entry name" value="PX"/>
    <property type="match status" value="1"/>
</dbReference>
<dbReference type="Pfam" id="PF00787">
    <property type="entry name" value="PX"/>
    <property type="match status" value="1"/>
</dbReference>
<feature type="compositionally biased region" description="Polar residues" evidence="2">
    <location>
        <begin position="512"/>
        <end position="530"/>
    </location>
</feature>
<dbReference type="SUPFAM" id="SSF140741">
    <property type="entry name" value="RUN domain-like"/>
    <property type="match status" value="1"/>
</dbReference>
<comment type="caution">
    <text evidence="5">The sequence shown here is derived from an EMBL/GenBank/DDBJ whole genome shotgun (WGS) entry which is preliminary data.</text>
</comment>
<dbReference type="PANTHER" id="PTHR47194">
    <property type="entry name" value="SORTING NEXIN-29-RELATED"/>
    <property type="match status" value="1"/>
</dbReference>
<dbReference type="Proteomes" id="UP001249851">
    <property type="component" value="Unassembled WGS sequence"/>
</dbReference>
<feature type="coiled-coil region" evidence="1">
    <location>
        <begin position="829"/>
        <end position="877"/>
    </location>
</feature>
<dbReference type="PROSITE" id="PS50195">
    <property type="entry name" value="PX"/>
    <property type="match status" value="1"/>
</dbReference>
<evidence type="ECO:0000256" key="1">
    <source>
        <dbReference type="SAM" id="Coils"/>
    </source>
</evidence>
<dbReference type="SUPFAM" id="SSF64268">
    <property type="entry name" value="PX domain"/>
    <property type="match status" value="1"/>
</dbReference>
<keyword evidence="1" id="KW-0175">Coiled coil</keyword>
<dbReference type="EMBL" id="JARQWQ010000010">
    <property type="protein sequence ID" value="KAK2569051.1"/>
    <property type="molecule type" value="Genomic_DNA"/>
</dbReference>
<feature type="compositionally biased region" description="Polar residues" evidence="2">
    <location>
        <begin position="244"/>
        <end position="265"/>
    </location>
</feature>
<dbReference type="InterPro" id="IPR004012">
    <property type="entry name" value="Run_dom"/>
</dbReference>
<evidence type="ECO:0000259" key="4">
    <source>
        <dbReference type="PROSITE" id="PS50826"/>
    </source>
</evidence>
<feature type="region of interest" description="Disordered" evidence="2">
    <location>
        <begin position="605"/>
        <end position="627"/>
    </location>
</feature>
<evidence type="ECO:0000256" key="2">
    <source>
        <dbReference type="SAM" id="MobiDB-lite"/>
    </source>
</evidence>
<dbReference type="InterPro" id="IPR037916">
    <property type="entry name" value="SNX29_PX"/>
</dbReference>
<reference evidence="5" key="2">
    <citation type="journal article" date="2023" name="Science">
        <title>Genomic signatures of disease resistance in endangered staghorn corals.</title>
        <authorList>
            <person name="Vollmer S.V."/>
            <person name="Selwyn J.D."/>
            <person name="Despard B.A."/>
            <person name="Roesel C.L."/>
        </authorList>
    </citation>
    <scope>NUCLEOTIDE SEQUENCE</scope>
    <source>
        <strain evidence="5">K2</strain>
    </source>
</reference>
<feature type="domain" description="PX" evidence="3">
    <location>
        <begin position="913"/>
        <end position="1036"/>
    </location>
</feature>
<keyword evidence="6" id="KW-1185">Reference proteome</keyword>
<dbReference type="Gene3D" id="3.30.1520.10">
    <property type="entry name" value="Phox-like domain"/>
    <property type="match status" value="1"/>
</dbReference>
<reference evidence="5" key="1">
    <citation type="journal article" date="2023" name="G3 (Bethesda)">
        <title>Whole genome assembly and annotation of the endangered Caribbean coral Acropora cervicornis.</title>
        <authorList>
            <person name="Selwyn J.D."/>
            <person name="Vollmer S.V."/>
        </authorList>
    </citation>
    <scope>NUCLEOTIDE SEQUENCE</scope>
    <source>
        <strain evidence="5">K2</strain>
    </source>
</reference>
<feature type="region of interest" description="Disordered" evidence="2">
    <location>
        <begin position="487"/>
        <end position="534"/>
    </location>
</feature>